<evidence type="ECO:0000256" key="2">
    <source>
        <dbReference type="ARBA" id="ARBA00023110"/>
    </source>
</evidence>
<dbReference type="Proteomes" id="UP000780801">
    <property type="component" value="Unassembled WGS sequence"/>
</dbReference>
<evidence type="ECO:0000313" key="7">
    <source>
        <dbReference type="Proteomes" id="UP000780801"/>
    </source>
</evidence>
<dbReference type="Pfam" id="PF00160">
    <property type="entry name" value="Pro_isomerase"/>
    <property type="match status" value="1"/>
</dbReference>
<dbReference type="InterPro" id="IPR020892">
    <property type="entry name" value="Cyclophilin-type_PPIase_CS"/>
</dbReference>
<dbReference type="InterPro" id="IPR029000">
    <property type="entry name" value="Cyclophilin-like_dom_sf"/>
</dbReference>
<gene>
    <name evidence="6" type="ORF">BGW38_006286</name>
</gene>
<dbReference type="PROSITE" id="PS00170">
    <property type="entry name" value="CSA_PPIASE_1"/>
    <property type="match status" value="1"/>
</dbReference>
<name>A0A9P6FZK1_9FUNG</name>
<dbReference type="EC" id="5.2.1.8" evidence="4"/>
<dbReference type="FunFam" id="2.40.100.10:FF:000013">
    <property type="entry name" value="Peptidyl-prolyl cis-trans isomerase"/>
    <property type="match status" value="1"/>
</dbReference>
<evidence type="ECO:0000256" key="1">
    <source>
        <dbReference type="ARBA" id="ARBA00000971"/>
    </source>
</evidence>
<comment type="similarity">
    <text evidence="4">Belongs to the cyclophilin-type PPIase family.</text>
</comment>
<dbReference type="AlphaFoldDB" id="A0A9P6FZK1"/>
<evidence type="ECO:0000259" key="5">
    <source>
        <dbReference type="PROSITE" id="PS50072"/>
    </source>
</evidence>
<protein>
    <recommendedName>
        <fullName evidence="4">Peptidyl-prolyl cis-trans isomerase</fullName>
        <shortName evidence="4">PPIase</shortName>
        <ecNumber evidence="4">5.2.1.8</ecNumber>
    </recommendedName>
</protein>
<dbReference type="Gene3D" id="2.40.100.10">
    <property type="entry name" value="Cyclophilin-like"/>
    <property type="match status" value="1"/>
</dbReference>
<keyword evidence="2 4" id="KW-0697">Rotamase</keyword>
<keyword evidence="7" id="KW-1185">Reference proteome</keyword>
<dbReference type="GO" id="GO:0003755">
    <property type="term" value="F:peptidyl-prolyl cis-trans isomerase activity"/>
    <property type="evidence" value="ECO:0007669"/>
    <property type="project" value="UniProtKB-UniRule"/>
</dbReference>
<dbReference type="PANTHER" id="PTHR11071">
    <property type="entry name" value="PEPTIDYL-PROLYL CIS-TRANS ISOMERASE"/>
    <property type="match status" value="1"/>
</dbReference>
<proteinExistence type="inferred from homology"/>
<evidence type="ECO:0000256" key="3">
    <source>
        <dbReference type="ARBA" id="ARBA00023235"/>
    </source>
</evidence>
<dbReference type="PROSITE" id="PS50072">
    <property type="entry name" value="CSA_PPIASE_2"/>
    <property type="match status" value="1"/>
</dbReference>
<dbReference type="GO" id="GO:0005737">
    <property type="term" value="C:cytoplasm"/>
    <property type="evidence" value="ECO:0007669"/>
    <property type="project" value="TreeGrafter"/>
</dbReference>
<comment type="function">
    <text evidence="4">PPIases accelerate the folding of proteins. It catalyzes the cis-trans isomerization of proline imidic peptide bonds in oligopeptides.</text>
</comment>
<evidence type="ECO:0000256" key="4">
    <source>
        <dbReference type="RuleBase" id="RU363019"/>
    </source>
</evidence>
<evidence type="ECO:0000313" key="6">
    <source>
        <dbReference type="EMBL" id="KAF9584488.1"/>
    </source>
</evidence>
<dbReference type="PIRSF" id="PIRSF001467">
    <property type="entry name" value="Peptidylpro_ismrse"/>
    <property type="match status" value="1"/>
</dbReference>
<dbReference type="GO" id="GO:0006457">
    <property type="term" value="P:protein folding"/>
    <property type="evidence" value="ECO:0007669"/>
    <property type="project" value="InterPro"/>
</dbReference>
<dbReference type="EMBL" id="JAABOA010000400">
    <property type="protein sequence ID" value="KAF9584488.1"/>
    <property type="molecule type" value="Genomic_DNA"/>
</dbReference>
<dbReference type="OrthoDB" id="193499at2759"/>
<dbReference type="SUPFAM" id="SSF50891">
    <property type="entry name" value="Cyclophilin-like"/>
    <property type="match status" value="1"/>
</dbReference>
<comment type="caution">
    <text evidence="6">The sequence shown here is derived from an EMBL/GenBank/DDBJ whole genome shotgun (WGS) entry which is preliminary data.</text>
</comment>
<dbReference type="InterPro" id="IPR002130">
    <property type="entry name" value="Cyclophilin-type_PPIase_dom"/>
</dbReference>
<accession>A0A9P6FZK1</accession>
<keyword evidence="3 4" id="KW-0413">Isomerase</keyword>
<comment type="catalytic activity">
    <reaction evidence="1 4">
        <text>[protein]-peptidylproline (omega=180) = [protein]-peptidylproline (omega=0)</text>
        <dbReference type="Rhea" id="RHEA:16237"/>
        <dbReference type="Rhea" id="RHEA-COMP:10747"/>
        <dbReference type="Rhea" id="RHEA-COMP:10748"/>
        <dbReference type="ChEBI" id="CHEBI:83833"/>
        <dbReference type="ChEBI" id="CHEBI:83834"/>
        <dbReference type="EC" id="5.2.1.8"/>
    </reaction>
</comment>
<reference evidence="6" key="1">
    <citation type="journal article" date="2020" name="Fungal Divers.">
        <title>Resolving the Mortierellaceae phylogeny through synthesis of multi-gene phylogenetics and phylogenomics.</title>
        <authorList>
            <person name="Vandepol N."/>
            <person name="Liber J."/>
            <person name="Desiro A."/>
            <person name="Na H."/>
            <person name="Kennedy M."/>
            <person name="Barry K."/>
            <person name="Grigoriev I.V."/>
            <person name="Miller A.N."/>
            <person name="O'Donnell K."/>
            <person name="Stajich J.E."/>
            <person name="Bonito G."/>
        </authorList>
    </citation>
    <scope>NUCLEOTIDE SEQUENCE</scope>
    <source>
        <strain evidence="6">KOD1015</strain>
    </source>
</reference>
<dbReference type="InterPro" id="IPR024936">
    <property type="entry name" value="Cyclophilin-type_PPIase"/>
</dbReference>
<feature type="domain" description="PPIase cyclophilin-type" evidence="5">
    <location>
        <begin position="5"/>
        <end position="161"/>
    </location>
</feature>
<dbReference type="PANTHER" id="PTHR11071:SF561">
    <property type="entry name" value="PEPTIDYL-PROLYL CIS-TRANS ISOMERASE D-RELATED"/>
    <property type="match status" value="1"/>
</dbReference>
<sequence>MINVYFDIAIDGQHAGRIEMELRDDIVPRTVENFRALCTGELGYGYKGTPFHRIIPGFMAQGGDFTRQNGTGGRSIYGDRFEDENFALKHEGPGTLSMANAGRNTNGSQFFICTAKTSWLDGKHVVFGKVTKGLHVVKAIESMGSRSGTPSKKVTITESGQL</sequence>
<dbReference type="PRINTS" id="PR00153">
    <property type="entry name" value="CSAPPISMRASE"/>
</dbReference>
<dbReference type="GO" id="GO:0016018">
    <property type="term" value="F:cyclosporin A binding"/>
    <property type="evidence" value="ECO:0007669"/>
    <property type="project" value="TreeGrafter"/>
</dbReference>
<dbReference type="CDD" id="cd01926">
    <property type="entry name" value="cyclophilin_ABH_like"/>
    <property type="match status" value="1"/>
</dbReference>
<organism evidence="6 7">
    <name type="scientific">Lunasporangiospora selenospora</name>
    <dbReference type="NCBI Taxonomy" id="979761"/>
    <lineage>
        <taxon>Eukaryota</taxon>
        <taxon>Fungi</taxon>
        <taxon>Fungi incertae sedis</taxon>
        <taxon>Mucoromycota</taxon>
        <taxon>Mortierellomycotina</taxon>
        <taxon>Mortierellomycetes</taxon>
        <taxon>Mortierellales</taxon>
        <taxon>Mortierellaceae</taxon>
        <taxon>Lunasporangiospora</taxon>
    </lineage>
</organism>